<comment type="caution">
    <text evidence="2">The sequence shown here is derived from an EMBL/GenBank/DDBJ whole genome shotgun (WGS) entry which is preliminary data.</text>
</comment>
<keyword evidence="1" id="KW-0812">Transmembrane</keyword>
<keyword evidence="1" id="KW-1133">Transmembrane helix</keyword>
<gene>
    <name evidence="2" type="ORF">H9964_06800</name>
</gene>
<keyword evidence="1" id="KW-0472">Membrane</keyword>
<name>A0A9D2G6N5_9FIRM</name>
<sequence length="159" mass="17938">MTEREVIARRAGAPRWIYLFTALFGLAFAGVSAWLGFTTGAPMGFLLIVFVLAGLFFTGISLFYFIKGMRMPEEIAVREGDMLTFLGQTFPLKELANVRYRLAHYHHGWGGMGWFLGWGRLTVVRKDGRSCVAYFVADVEEAHDRLIALMREYAAKESA</sequence>
<organism evidence="2 3">
    <name type="scientific">Candidatus Gallimonas intestinavium</name>
    <dbReference type="NCBI Taxonomy" id="2838603"/>
    <lineage>
        <taxon>Bacteria</taxon>
        <taxon>Bacillati</taxon>
        <taxon>Bacillota</taxon>
        <taxon>Clostridia</taxon>
        <taxon>Candidatus Gallimonas</taxon>
    </lineage>
</organism>
<dbReference type="Proteomes" id="UP000824102">
    <property type="component" value="Unassembled WGS sequence"/>
</dbReference>
<dbReference type="EMBL" id="DXBB01000093">
    <property type="protein sequence ID" value="HIZ73271.1"/>
    <property type="molecule type" value="Genomic_DNA"/>
</dbReference>
<evidence type="ECO:0000313" key="3">
    <source>
        <dbReference type="Proteomes" id="UP000824102"/>
    </source>
</evidence>
<proteinExistence type="predicted"/>
<feature type="transmembrane region" description="Helical" evidence="1">
    <location>
        <begin position="16"/>
        <end position="37"/>
    </location>
</feature>
<dbReference type="AlphaFoldDB" id="A0A9D2G6N5"/>
<reference evidence="2" key="1">
    <citation type="journal article" date="2021" name="PeerJ">
        <title>Extensive microbial diversity within the chicken gut microbiome revealed by metagenomics and culture.</title>
        <authorList>
            <person name="Gilroy R."/>
            <person name="Ravi A."/>
            <person name="Getino M."/>
            <person name="Pursley I."/>
            <person name="Horton D.L."/>
            <person name="Alikhan N.F."/>
            <person name="Baker D."/>
            <person name="Gharbi K."/>
            <person name="Hall N."/>
            <person name="Watson M."/>
            <person name="Adriaenssens E.M."/>
            <person name="Foster-Nyarko E."/>
            <person name="Jarju S."/>
            <person name="Secka A."/>
            <person name="Antonio M."/>
            <person name="Oren A."/>
            <person name="Chaudhuri R.R."/>
            <person name="La Ragione R."/>
            <person name="Hildebrand F."/>
            <person name="Pallen M.J."/>
        </authorList>
    </citation>
    <scope>NUCLEOTIDE SEQUENCE</scope>
    <source>
        <strain evidence="2">ChiW7-2402</strain>
    </source>
</reference>
<evidence type="ECO:0000313" key="2">
    <source>
        <dbReference type="EMBL" id="HIZ73271.1"/>
    </source>
</evidence>
<accession>A0A9D2G6N5</accession>
<feature type="transmembrane region" description="Helical" evidence="1">
    <location>
        <begin position="43"/>
        <end position="66"/>
    </location>
</feature>
<protein>
    <submittedName>
        <fullName evidence="2">Uncharacterized protein</fullName>
    </submittedName>
</protein>
<reference evidence="2" key="2">
    <citation type="submission" date="2021-04" db="EMBL/GenBank/DDBJ databases">
        <authorList>
            <person name="Gilroy R."/>
        </authorList>
    </citation>
    <scope>NUCLEOTIDE SEQUENCE</scope>
    <source>
        <strain evidence="2">ChiW7-2402</strain>
    </source>
</reference>
<evidence type="ECO:0000256" key="1">
    <source>
        <dbReference type="SAM" id="Phobius"/>
    </source>
</evidence>